<sequence length="308" mass="34439">MANAIGLRCYLITARKERDTETLSFEDDFEFEFSPAPFLKNFVQTNSESVRDADRERSWYFEPKSFGPTEGSSKGYIHYGTFGFESNLVDSKTKKAEFRRKVDHVEEIPLFYEIWRPKGADYAFAAFQSFAGRSCVTLVGEKIEEAFRIANPGYVLKLKKLVPNDGSASVYAQAPVKQLRFIKRNASSDIADRYIGEASNPIDMELLLKARRKQSLGPFGTVSRNLKRSEAGVITYDGIDFGEAIASIRVGGKYRPVGIFGISSDTGVIDITSDVKRGADGHPSFESVEEQVKHILADFNSTIASKMR</sequence>
<evidence type="ECO:0008006" key="2">
    <source>
        <dbReference type="Google" id="ProtNLM"/>
    </source>
</evidence>
<reference evidence="1" key="1">
    <citation type="submission" date="2022-04" db="EMBL/GenBank/DDBJ databases">
        <title>Tomato heritable bacteria conferring resistance against bacterial wilt.</title>
        <authorList>
            <person name="Yin J."/>
        </authorList>
    </citation>
    <scope>NUCLEOTIDE SEQUENCE</scope>
    <source>
        <strain evidence="1">Cra20</strain>
    </source>
</reference>
<name>A0ABU3N3V7_9SPHN</name>
<protein>
    <recommendedName>
        <fullName evidence="2">Tle cognate immunity protein 4 C-terminal domain-containing protein</fullName>
    </recommendedName>
</protein>
<gene>
    <name evidence="1" type="ORF">MZO42_10995</name>
</gene>
<proteinExistence type="predicted"/>
<organism evidence="1">
    <name type="scientific">Sphingomonas psychrotolerans</name>
    <dbReference type="NCBI Taxonomy" id="1327635"/>
    <lineage>
        <taxon>Bacteria</taxon>
        <taxon>Pseudomonadati</taxon>
        <taxon>Pseudomonadota</taxon>
        <taxon>Alphaproteobacteria</taxon>
        <taxon>Sphingomonadales</taxon>
        <taxon>Sphingomonadaceae</taxon>
        <taxon>Sphingomonas</taxon>
    </lineage>
</organism>
<evidence type="ECO:0000313" key="1">
    <source>
        <dbReference type="EMBL" id="MDT8759224.1"/>
    </source>
</evidence>
<accession>A0ABU3N3V7</accession>
<dbReference type="EMBL" id="JALMLT010000002">
    <property type="protein sequence ID" value="MDT8759224.1"/>
    <property type="molecule type" value="Genomic_DNA"/>
</dbReference>
<comment type="caution">
    <text evidence="1">The sequence shown here is derived from an EMBL/GenBank/DDBJ whole genome shotgun (WGS) entry which is preliminary data.</text>
</comment>